<dbReference type="AlphaFoldDB" id="A0A0K6GIZ9"/>
<accession>A0A0K6GIZ9</accession>
<reference evidence="1 2" key="1">
    <citation type="submission" date="2015-07" db="EMBL/GenBank/DDBJ databases">
        <authorList>
            <person name="Noorani M."/>
        </authorList>
    </citation>
    <scope>NUCLEOTIDE SEQUENCE [LARGE SCALE GENOMIC DNA]</scope>
    <source>
        <strain evidence="1">BBA 69670</strain>
    </source>
</reference>
<proteinExistence type="predicted"/>
<dbReference type="Proteomes" id="UP000044841">
    <property type="component" value="Unassembled WGS sequence"/>
</dbReference>
<keyword evidence="2" id="KW-1185">Reference proteome</keyword>
<name>A0A0K6GIZ9_9AGAM</name>
<dbReference type="EMBL" id="CYGV01002033">
    <property type="protein sequence ID" value="CUA78485.1"/>
    <property type="molecule type" value="Genomic_DNA"/>
</dbReference>
<protein>
    <submittedName>
        <fullName evidence="1">Uncharacterized protein</fullName>
    </submittedName>
</protein>
<sequence length="333" mass="38129">MQNLSLSDMGKLHPSICVAPSYDHWPTSFNHHRPHVRLYESKDTNISNRSLEVHKTQRSKIQNHEATNLNISPPSFSLSATNFVDAQLISSDIRKHNHLPVTSCSGARTTGSPRTNTSVVDSSAAINAILYALVALIKRCEFPAKLDFLTTETPLLLNYNEMNRSFIDQPCKLNGLRTKLVGISTHDDEKLKDQQQVVGIAIERALQRMKKHQLALYKKFKELNDLHVILDNLLIALDNCVDQFEYPSELDFSNSEENTIIPTGKNKQFIAQPDKLDRFRDKLINIPVYDDEELVQKRRNISVAIGQYRQRLKRHQRQVYEKASVVLYRSRAV</sequence>
<evidence type="ECO:0000313" key="2">
    <source>
        <dbReference type="Proteomes" id="UP000044841"/>
    </source>
</evidence>
<gene>
    <name evidence="1" type="ORF">RSOLAG22IIIB_07112</name>
</gene>
<evidence type="ECO:0000313" key="1">
    <source>
        <dbReference type="EMBL" id="CUA78485.1"/>
    </source>
</evidence>
<organism evidence="1 2">
    <name type="scientific">Rhizoctonia solani</name>
    <dbReference type="NCBI Taxonomy" id="456999"/>
    <lineage>
        <taxon>Eukaryota</taxon>
        <taxon>Fungi</taxon>
        <taxon>Dikarya</taxon>
        <taxon>Basidiomycota</taxon>
        <taxon>Agaricomycotina</taxon>
        <taxon>Agaricomycetes</taxon>
        <taxon>Cantharellales</taxon>
        <taxon>Ceratobasidiaceae</taxon>
        <taxon>Rhizoctonia</taxon>
    </lineage>
</organism>